<dbReference type="SUPFAM" id="SSF52172">
    <property type="entry name" value="CheY-like"/>
    <property type="match status" value="1"/>
</dbReference>
<dbReference type="InterPro" id="IPR011006">
    <property type="entry name" value="CheY-like_superfamily"/>
</dbReference>
<feature type="modified residue" description="4-aspartylphosphate" evidence="2">
    <location>
        <position position="55"/>
    </location>
</feature>
<evidence type="ECO:0000256" key="1">
    <source>
        <dbReference type="ARBA" id="ARBA00022553"/>
    </source>
</evidence>
<dbReference type="PANTHER" id="PTHR44591:SF3">
    <property type="entry name" value="RESPONSE REGULATORY DOMAIN-CONTAINING PROTEIN"/>
    <property type="match status" value="1"/>
</dbReference>
<dbReference type="AlphaFoldDB" id="A0A6I4IXC8"/>
<protein>
    <submittedName>
        <fullName evidence="4">Response regulator</fullName>
    </submittedName>
</protein>
<feature type="domain" description="Response regulatory" evidence="3">
    <location>
        <begin position="7"/>
        <end position="118"/>
    </location>
</feature>
<gene>
    <name evidence="4" type="ORF">GON01_02710</name>
</gene>
<proteinExistence type="predicted"/>
<dbReference type="InterPro" id="IPR050595">
    <property type="entry name" value="Bact_response_regulator"/>
</dbReference>
<dbReference type="GO" id="GO:0000160">
    <property type="term" value="P:phosphorelay signal transduction system"/>
    <property type="evidence" value="ECO:0007669"/>
    <property type="project" value="InterPro"/>
</dbReference>
<evidence type="ECO:0000313" key="5">
    <source>
        <dbReference type="Proteomes" id="UP000441389"/>
    </source>
</evidence>
<evidence type="ECO:0000313" key="4">
    <source>
        <dbReference type="EMBL" id="MVO76850.1"/>
    </source>
</evidence>
<sequence length="129" mass="14106">MLGNQPLIAVVDDDSRLLESLEDLLDSAGYATCMFTSAEAFLAADTAAVDLLITDIGMPGIDGLELRARVQRTDAQLPVFVITGRHEPQDEERLERVPNLFRKPFDAAHLLAALDRALTSRNRGGHHAI</sequence>
<evidence type="ECO:0000259" key="3">
    <source>
        <dbReference type="PROSITE" id="PS50110"/>
    </source>
</evidence>
<keyword evidence="5" id="KW-1185">Reference proteome</keyword>
<accession>A0A6I4IXC8</accession>
<dbReference type="EMBL" id="WQMS01000002">
    <property type="protein sequence ID" value="MVO76850.1"/>
    <property type="molecule type" value="Genomic_DNA"/>
</dbReference>
<dbReference type="Pfam" id="PF00072">
    <property type="entry name" value="Response_reg"/>
    <property type="match status" value="1"/>
</dbReference>
<dbReference type="Proteomes" id="UP000441389">
    <property type="component" value="Unassembled WGS sequence"/>
</dbReference>
<dbReference type="PANTHER" id="PTHR44591">
    <property type="entry name" value="STRESS RESPONSE REGULATOR PROTEIN 1"/>
    <property type="match status" value="1"/>
</dbReference>
<dbReference type="SMART" id="SM00448">
    <property type="entry name" value="REC"/>
    <property type="match status" value="1"/>
</dbReference>
<dbReference type="InterPro" id="IPR001789">
    <property type="entry name" value="Sig_transdc_resp-reg_receiver"/>
</dbReference>
<dbReference type="PROSITE" id="PS50110">
    <property type="entry name" value="RESPONSE_REGULATORY"/>
    <property type="match status" value="1"/>
</dbReference>
<dbReference type="RefSeq" id="WP_157025811.1">
    <property type="nucleotide sequence ID" value="NZ_WQMS01000002.1"/>
</dbReference>
<name>A0A6I4IXC8_9SPHN</name>
<evidence type="ECO:0000256" key="2">
    <source>
        <dbReference type="PROSITE-ProRule" id="PRU00169"/>
    </source>
</evidence>
<dbReference type="Gene3D" id="3.40.50.2300">
    <property type="match status" value="1"/>
</dbReference>
<reference evidence="4 5" key="1">
    <citation type="submission" date="2019-12" db="EMBL/GenBank/DDBJ databases">
        <authorList>
            <person name="Huq M.A."/>
        </authorList>
    </citation>
    <scope>NUCLEOTIDE SEQUENCE [LARGE SCALE GENOMIC DNA]</scope>
    <source>
        <strain evidence="4 5">MAH-20</strain>
    </source>
</reference>
<organism evidence="4 5">
    <name type="scientific">Sphingomonas horti</name>
    <dbReference type="NCBI Taxonomy" id="2682842"/>
    <lineage>
        <taxon>Bacteria</taxon>
        <taxon>Pseudomonadati</taxon>
        <taxon>Pseudomonadota</taxon>
        <taxon>Alphaproteobacteria</taxon>
        <taxon>Sphingomonadales</taxon>
        <taxon>Sphingomonadaceae</taxon>
        <taxon>Sphingomonas</taxon>
    </lineage>
</organism>
<comment type="caution">
    <text evidence="4">The sequence shown here is derived from an EMBL/GenBank/DDBJ whole genome shotgun (WGS) entry which is preliminary data.</text>
</comment>
<keyword evidence="1 2" id="KW-0597">Phosphoprotein</keyword>